<evidence type="ECO:0000256" key="9">
    <source>
        <dbReference type="ARBA" id="ARBA00022759"/>
    </source>
</evidence>
<evidence type="ECO:0000256" key="2">
    <source>
        <dbReference type="ARBA" id="ARBA00008545"/>
    </source>
</evidence>
<dbReference type="EMBL" id="BGPR01010496">
    <property type="protein sequence ID" value="GBN46473.1"/>
    <property type="molecule type" value="Genomic_DNA"/>
</dbReference>
<dbReference type="GO" id="GO:0016779">
    <property type="term" value="F:nucleotidyltransferase activity"/>
    <property type="evidence" value="ECO:0007669"/>
    <property type="project" value="UniProtKB-KW"/>
</dbReference>
<keyword evidence="6" id="KW-0540">Nuclease</keyword>
<name>A0A4Y2P604_ARAVE</name>
<evidence type="ECO:0000313" key="19">
    <source>
        <dbReference type="Proteomes" id="UP000499080"/>
    </source>
</evidence>
<evidence type="ECO:0000256" key="3">
    <source>
        <dbReference type="ARBA" id="ARBA00022679"/>
    </source>
</evidence>
<dbReference type="GO" id="GO:0016787">
    <property type="term" value="F:hydrolase activity"/>
    <property type="evidence" value="ECO:0007669"/>
    <property type="project" value="UniProtKB-KW"/>
</dbReference>
<sequence>MSRCHGWCFTTFTLQPEPIFDERVFQYLIVGRETCPTSGRKHLQGFCWFRERKRLAGAKKIFATAHLEASKGSPEQAANYCKKDGDFTEYGQLLFVKTAGNAFKDFLNASERSDVDILKDQYPGLYVRYKTNILSSLKFRTEELKSCCGVWICGPPRCGKDASVLKLGDVYCKPLNKWWDGYKNERYVLLSDVVPDHGRWLGIFLKIWCDRYAFNAEIKGSSMLIRPEKIFCTSNFKLEEVFKHHVLESLKARMDVFDQFTDTVSRRQETPLKSDVYDKLILFEDGLQKEVLSQTVVVEEADKENSSSDEFQAPKRPPKKKTKLLKTNCVQR</sequence>
<evidence type="ECO:0000256" key="14">
    <source>
        <dbReference type="ARBA" id="ARBA00030754"/>
    </source>
</evidence>
<dbReference type="GO" id="GO:0003677">
    <property type="term" value="F:DNA binding"/>
    <property type="evidence" value="ECO:0007669"/>
    <property type="project" value="UniProtKB-KW"/>
</dbReference>
<evidence type="ECO:0000256" key="12">
    <source>
        <dbReference type="ARBA" id="ARBA00023125"/>
    </source>
</evidence>
<evidence type="ECO:0000256" key="10">
    <source>
        <dbReference type="ARBA" id="ARBA00022801"/>
    </source>
</evidence>
<proteinExistence type="inferred from homology"/>
<comment type="similarity">
    <text evidence="2">Belongs to the nanoviruses/circoviruses replication-associated protein family.</text>
</comment>
<dbReference type="GO" id="GO:0046872">
    <property type="term" value="F:metal ion binding"/>
    <property type="evidence" value="ECO:0007669"/>
    <property type="project" value="UniProtKB-KW"/>
</dbReference>
<keyword evidence="3" id="KW-0808">Transferase</keyword>
<keyword evidence="8" id="KW-0547">Nucleotide-binding</keyword>
<dbReference type="Pfam" id="PF02407">
    <property type="entry name" value="Viral_Rep"/>
    <property type="match status" value="1"/>
</dbReference>
<evidence type="ECO:0000256" key="8">
    <source>
        <dbReference type="ARBA" id="ARBA00022741"/>
    </source>
</evidence>
<feature type="region of interest" description="Disordered" evidence="16">
    <location>
        <begin position="301"/>
        <end position="332"/>
    </location>
</feature>
<comment type="cofactor">
    <cofactor evidence="1">
        <name>Mn(2+)</name>
        <dbReference type="ChEBI" id="CHEBI:29035"/>
    </cofactor>
</comment>
<evidence type="ECO:0000259" key="17">
    <source>
        <dbReference type="PROSITE" id="PS52020"/>
    </source>
</evidence>
<dbReference type="Pfam" id="PF00910">
    <property type="entry name" value="RNA_helicase"/>
    <property type="match status" value="1"/>
</dbReference>
<dbReference type="GO" id="GO:0003723">
    <property type="term" value="F:RNA binding"/>
    <property type="evidence" value="ECO:0007669"/>
    <property type="project" value="InterPro"/>
</dbReference>
<evidence type="ECO:0000256" key="13">
    <source>
        <dbReference type="ARBA" id="ARBA00023268"/>
    </source>
</evidence>
<dbReference type="PROSITE" id="PS52020">
    <property type="entry name" value="CRESS_DNA_REP"/>
    <property type="match status" value="1"/>
</dbReference>
<dbReference type="GO" id="GO:0003724">
    <property type="term" value="F:RNA helicase activity"/>
    <property type="evidence" value="ECO:0007669"/>
    <property type="project" value="InterPro"/>
</dbReference>
<dbReference type="InterPro" id="IPR000605">
    <property type="entry name" value="Helicase_SF3_ssDNA/RNA_vir"/>
</dbReference>
<dbReference type="Gene3D" id="3.40.1310.20">
    <property type="match status" value="1"/>
</dbReference>
<organism evidence="18 19">
    <name type="scientific">Araneus ventricosus</name>
    <name type="common">Orbweaver spider</name>
    <name type="synonym">Epeira ventricosa</name>
    <dbReference type="NCBI Taxonomy" id="182803"/>
    <lineage>
        <taxon>Eukaryota</taxon>
        <taxon>Metazoa</taxon>
        <taxon>Ecdysozoa</taxon>
        <taxon>Arthropoda</taxon>
        <taxon>Chelicerata</taxon>
        <taxon>Arachnida</taxon>
        <taxon>Araneae</taxon>
        <taxon>Araneomorphae</taxon>
        <taxon>Entelegynae</taxon>
        <taxon>Araneoidea</taxon>
        <taxon>Araneidae</taxon>
        <taxon>Araneus</taxon>
    </lineage>
</organism>
<dbReference type="GO" id="GO:0000166">
    <property type="term" value="F:nucleotide binding"/>
    <property type="evidence" value="ECO:0007669"/>
    <property type="project" value="UniProtKB-KW"/>
</dbReference>
<keyword evidence="9" id="KW-0255">Endonuclease</keyword>
<dbReference type="InterPro" id="IPR027417">
    <property type="entry name" value="P-loop_NTPase"/>
</dbReference>
<evidence type="ECO:0000256" key="16">
    <source>
        <dbReference type="SAM" id="MobiDB-lite"/>
    </source>
</evidence>
<evidence type="ECO:0000313" key="18">
    <source>
        <dbReference type="EMBL" id="GBN46473.1"/>
    </source>
</evidence>
<keyword evidence="13" id="KW-0511">Multifunctional enzyme</keyword>
<keyword evidence="4" id="KW-0548">Nucleotidyltransferase</keyword>
<keyword evidence="11" id="KW-0190">Covalent protein-DNA linkage</keyword>
<accession>A0A4Y2P604</accession>
<dbReference type="SUPFAM" id="SSF52540">
    <property type="entry name" value="P-loop containing nucleoside triphosphate hydrolases"/>
    <property type="match status" value="1"/>
</dbReference>
<keyword evidence="5" id="KW-0235">DNA replication</keyword>
<keyword evidence="7" id="KW-0479">Metal-binding</keyword>
<dbReference type="OrthoDB" id="6433169at2759"/>
<keyword evidence="19" id="KW-1185">Reference proteome</keyword>
<dbReference type="Proteomes" id="UP000499080">
    <property type="component" value="Unassembled WGS sequence"/>
</dbReference>
<feature type="domain" description="CRESS-DNA virus Rep endonuclease" evidence="17">
    <location>
        <begin position="1"/>
        <end position="93"/>
    </location>
</feature>
<dbReference type="AlphaFoldDB" id="A0A4Y2P604"/>
<evidence type="ECO:0000256" key="6">
    <source>
        <dbReference type="ARBA" id="ARBA00022722"/>
    </source>
</evidence>
<evidence type="ECO:0000256" key="7">
    <source>
        <dbReference type="ARBA" id="ARBA00022723"/>
    </source>
</evidence>
<dbReference type="GO" id="GO:0004519">
    <property type="term" value="F:endonuclease activity"/>
    <property type="evidence" value="ECO:0007669"/>
    <property type="project" value="UniProtKB-KW"/>
</dbReference>
<evidence type="ECO:0000256" key="5">
    <source>
        <dbReference type="ARBA" id="ARBA00022705"/>
    </source>
</evidence>
<comment type="caution">
    <text evidence="18">The sequence shown here is derived from an EMBL/GenBank/DDBJ whole genome shotgun (WGS) entry which is preliminary data.</text>
</comment>
<evidence type="ECO:0000256" key="15">
    <source>
        <dbReference type="ARBA" id="ARBA00032243"/>
    </source>
</evidence>
<dbReference type="GO" id="GO:0006260">
    <property type="term" value="P:DNA replication"/>
    <property type="evidence" value="ECO:0007669"/>
    <property type="project" value="UniProtKB-KW"/>
</dbReference>
<protein>
    <recommendedName>
        <fullName evidence="14">ATP-dependent helicase Rep</fullName>
    </recommendedName>
    <alternativeName>
        <fullName evidence="15">RepP</fullName>
    </alternativeName>
</protein>
<evidence type="ECO:0000256" key="4">
    <source>
        <dbReference type="ARBA" id="ARBA00022695"/>
    </source>
</evidence>
<keyword evidence="10" id="KW-0378">Hydrolase</keyword>
<reference evidence="18 19" key="1">
    <citation type="journal article" date="2019" name="Sci. Rep.">
        <title>Orb-weaving spider Araneus ventricosus genome elucidates the spidroin gene catalogue.</title>
        <authorList>
            <person name="Kono N."/>
            <person name="Nakamura H."/>
            <person name="Ohtoshi R."/>
            <person name="Moran D.A.P."/>
            <person name="Shinohara A."/>
            <person name="Yoshida Y."/>
            <person name="Fujiwara M."/>
            <person name="Mori M."/>
            <person name="Tomita M."/>
            <person name="Arakawa K."/>
        </authorList>
    </citation>
    <scope>NUCLEOTIDE SEQUENCE [LARGE SCALE GENOMIC DNA]</scope>
</reference>
<dbReference type="InterPro" id="IPR049912">
    <property type="entry name" value="CRESS_DNA_REP"/>
</dbReference>
<keyword evidence="12" id="KW-0238">DNA-binding</keyword>
<evidence type="ECO:0000256" key="1">
    <source>
        <dbReference type="ARBA" id="ARBA00001936"/>
    </source>
</evidence>
<gene>
    <name evidence="18" type="primary">Rep_3</name>
    <name evidence="18" type="ORF">AVEN_221101_1</name>
</gene>
<evidence type="ECO:0000256" key="11">
    <source>
        <dbReference type="ARBA" id="ARBA00023124"/>
    </source>
</evidence>